<protein>
    <recommendedName>
        <fullName evidence="3">SnoaL-like domain protein</fullName>
    </recommendedName>
</protein>
<dbReference type="Proteomes" id="UP000217209">
    <property type="component" value="Chromosome"/>
</dbReference>
<organism evidence="1 2">
    <name type="scientific">Corynebacterium glaucum</name>
    <dbReference type="NCBI Taxonomy" id="187491"/>
    <lineage>
        <taxon>Bacteria</taxon>
        <taxon>Bacillati</taxon>
        <taxon>Actinomycetota</taxon>
        <taxon>Actinomycetes</taxon>
        <taxon>Mycobacteriales</taxon>
        <taxon>Corynebacteriaceae</taxon>
        <taxon>Corynebacterium</taxon>
    </lineage>
</organism>
<dbReference type="SUPFAM" id="SSF54427">
    <property type="entry name" value="NTF2-like"/>
    <property type="match status" value="1"/>
</dbReference>
<evidence type="ECO:0008006" key="3">
    <source>
        <dbReference type="Google" id="ProtNLM"/>
    </source>
</evidence>
<dbReference type="AlphaFoldDB" id="A0A1Q2HVJ6"/>
<evidence type="ECO:0000313" key="1">
    <source>
        <dbReference type="EMBL" id="AQQ14852.1"/>
    </source>
</evidence>
<sequence>MSQSTFSQDYLKIWTEPDAQQRRANIESLFAPEGKMVVSSIGKTLTGIDEIDQHISRVRADVIEDKGMSFSYGQQVDNAEATYLTSLVSNPEGDVVGRGADVIIRDEDGLISAVYMFMGLN</sequence>
<dbReference type="OrthoDB" id="9808719at2"/>
<keyword evidence="2" id="KW-1185">Reference proteome</keyword>
<evidence type="ECO:0000313" key="2">
    <source>
        <dbReference type="Proteomes" id="UP000217209"/>
    </source>
</evidence>
<dbReference type="InterPro" id="IPR032710">
    <property type="entry name" value="NTF2-like_dom_sf"/>
</dbReference>
<name>A0A1Q2HVJ6_9CORY</name>
<gene>
    <name evidence="1" type="ORF">CGLAU_04390</name>
</gene>
<proteinExistence type="predicted"/>
<dbReference type="RefSeq" id="WP_095659632.1">
    <property type="nucleotide sequence ID" value="NZ_BAAAKB010000006.1"/>
</dbReference>
<dbReference type="EMBL" id="CP019688">
    <property type="protein sequence ID" value="AQQ14852.1"/>
    <property type="molecule type" value="Genomic_DNA"/>
</dbReference>
<dbReference type="KEGG" id="cgv:CGLAU_04390"/>
<reference evidence="1 2" key="1">
    <citation type="submission" date="2016-12" db="EMBL/GenBank/DDBJ databases">
        <authorList>
            <person name="Song W.-J."/>
            <person name="Kurnit D.M."/>
        </authorList>
    </citation>
    <scope>NUCLEOTIDE SEQUENCE [LARGE SCALE GENOMIC DNA]</scope>
    <source>
        <strain evidence="1 2">DSM 30827</strain>
    </source>
</reference>
<accession>A0A1Q2HVJ6</accession>
<dbReference type="Gene3D" id="3.10.450.50">
    <property type="match status" value="1"/>
</dbReference>